<dbReference type="EMBL" id="AOMF01000077">
    <property type="protein sequence ID" value="EMA56225.1"/>
    <property type="molecule type" value="Genomic_DNA"/>
</dbReference>
<dbReference type="SUPFAM" id="SSF46785">
    <property type="entry name" value="Winged helix' DNA-binding domain"/>
    <property type="match status" value="1"/>
</dbReference>
<feature type="compositionally biased region" description="Acidic residues" evidence="1">
    <location>
        <begin position="122"/>
        <end position="133"/>
    </location>
</feature>
<reference evidence="2 3" key="1">
    <citation type="journal article" date="2014" name="PLoS Genet.">
        <title>Phylogenetically driven sequencing of extremely halophilic archaea reveals strategies for static and dynamic osmo-response.</title>
        <authorList>
            <person name="Becker E.A."/>
            <person name="Seitzer P.M."/>
            <person name="Tritt A."/>
            <person name="Larsen D."/>
            <person name="Krusor M."/>
            <person name="Yao A.I."/>
            <person name="Wu D."/>
            <person name="Madern D."/>
            <person name="Eisen J.A."/>
            <person name="Darling A.E."/>
            <person name="Facciotti M.T."/>
        </authorList>
    </citation>
    <scope>NUCLEOTIDE SEQUENCE [LARGE SCALE GENOMIC DNA]</scope>
    <source>
        <strain evidence="2 3">JCM 13552</strain>
    </source>
</reference>
<dbReference type="PATRIC" id="fig|1227457.3.peg.602"/>
<protein>
    <submittedName>
        <fullName evidence="2">PaaX domain-containing protein</fullName>
    </submittedName>
</protein>
<dbReference type="InterPro" id="IPR036390">
    <property type="entry name" value="WH_DNA-bd_sf"/>
</dbReference>
<evidence type="ECO:0000313" key="2">
    <source>
        <dbReference type="EMBL" id="EMA56225.1"/>
    </source>
</evidence>
<feature type="region of interest" description="Disordered" evidence="1">
    <location>
        <begin position="90"/>
        <end position="133"/>
    </location>
</feature>
<keyword evidence="3" id="KW-1185">Reference proteome</keyword>
<sequence length="133" mass="14422">MLQLLYTTPHLGFTPAEIEDQTDMAAGSVTTTLTRLLNKGYIGKTPDGLYHALDSSPHIARFAKSLVKLDQMATRYPNAGFDGDLVEAVDEADTGSRPVPESRRDELAAEQETAEIPVGDDLVIDEEGNTDDT</sequence>
<evidence type="ECO:0000256" key="1">
    <source>
        <dbReference type="SAM" id="MobiDB-lite"/>
    </source>
</evidence>
<dbReference type="AlphaFoldDB" id="M0NHT4"/>
<organism evidence="2 3">
    <name type="scientific">Halococcus thailandensis JCM 13552</name>
    <dbReference type="NCBI Taxonomy" id="1227457"/>
    <lineage>
        <taxon>Archaea</taxon>
        <taxon>Methanobacteriati</taxon>
        <taxon>Methanobacteriota</taxon>
        <taxon>Stenosarchaea group</taxon>
        <taxon>Halobacteria</taxon>
        <taxon>Halobacteriales</taxon>
        <taxon>Halococcaceae</taxon>
        <taxon>Halococcus</taxon>
    </lineage>
</organism>
<dbReference type="Proteomes" id="UP000011680">
    <property type="component" value="Unassembled WGS sequence"/>
</dbReference>
<proteinExistence type="predicted"/>
<gene>
    <name evidence="2" type="ORF">C451_03384</name>
</gene>
<name>M0NHT4_9EURY</name>
<dbReference type="eggNOG" id="arCOG02749">
    <property type="taxonomic scope" value="Archaea"/>
</dbReference>
<evidence type="ECO:0000313" key="3">
    <source>
        <dbReference type="Proteomes" id="UP000011680"/>
    </source>
</evidence>
<accession>M0NHT4</accession>
<comment type="caution">
    <text evidence="2">The sequence shown here is derived from an EMBL/GenBank/DDBJ whole genome shotgun (WGS) entry which is preliminary data.</text>
</comment>